<dbReference type="InterPro" id="IPR036291">
    <property type="entry name" value="NAD(P)-bd_dom_sf"/>
</dbReference>
<sequence length="252" mass="26977">MLKGKRGLVVGVANADSIAYGCAVKLRAFGADLAVTYLNEKAEKYVRPLAEQLQAQIIAPLDVQQPGQLEALFERIGRDWGRLDFVIHSIAFAPRADLHGRVIDCSAEGFAQAMHVSCWSFLRMAKLAEPLMTQGGVLVTMSYYGADKVVGNYNLMGPVKAALEGAVRYAADELGEKGIRVFAVSPGPLKTRAASGIAQFDELVQMAQERAPQHRLVDIAEVGRVVSFLVGGASSGMTGDTVYVDAGLHNVA</sequence>
<dbReference type="Gene3D" id="3.40.50.720">
    <property type="entry name" value="NAD(P)-binding Rossmann-like Domain"/>
    <property type="match status" value="1"/>
</dbReference>
<keyword evidence="9 12" id="KW-0520">NAD</keyword>
<dbReference type="InterPro" id="IPR002347">
    <property type="entry name" value="SDR_fam"/>
</dbReference>
<comment type="pathway">
    <text evidence="1">Lipid metabolism; fatty acid biosynthesis.</text>
</comment>
<dbReference type="PIRSF" id="PIRSF000094">
    <property type="entry name" value="Enoyl-ACP_rdct"/>
    <property type="match status" value="1"/>
</dbReference>
<gene>
    <name evidence="13" type="primary">fabI</name>
    <name evidence="13" type="ORF">GWK16_14100</name>
</gene>
<dbReference type="SUPFAM" id="SSF51735">
    <property type="entry name" value="NAD(P)-binding Rossmann-fold domains"/>
    <property type="match status" value="1"/>
</dbReference>
<dbReference type="PANTHER" id="PTHR43159">
    <property type="entry name" value="ENOYL-[ACYL-CARRIER-PROTEIN] REDUCTASE"/>
    <property type="match status" value="1"/>
</dbReference>
<organism evidence="13 14">
    <name type="scientific">Neoroseomonas marina</name>
    <dbReference type="NCBI Taxonomy" id="1232220"/>
    <lineage>
        <taxon>Bacteria</taxon>
        <taxon>Pseudomonadati</taxon>
        <taxon>Pseudomonadota</taxon>
        <taxon>Alphaproteobacteria</taxon>
        <taxon>Acetobacterales</taxon>
        <taxon>Acetobacteraceae</taxon>
        <taxon>Neoroseomonas</taxon>
    </lineage>
</organism>
<comment type="catalytic activity">
    <reaction evidence="8 9">
        <text>a 2,3-saturated acyl-[ACP] + NAD(+) = a (2E)-enoyl-[ACP] + NADH + H(+)</text>
        <dbReference type="Rhea" id="RHEA:10240"/>
        <dbReference type="Rhea" id="RHEA-COMP:9925"/>
        <dbReference type="Rhea" id="RHEA-COMP:9926"/>
        <dbReference type="ChEBI" id="CHEBI:15378"/>
        <dbReference type="ChEBI" id="CHEBI:57540"/>
        <dbReference type="ChEBI" id="CHEBI:57945"/>
        <dbReference type="ChEBI" id="CHEBI:78784"/>
        <dbReference type="ChEBI" id="CHEBI:78785"/>
        <dbReference type="EC" id="1.3.1.9"/>
    </reaction>
</comment>
<comment type="similarity">
    <text evidence="2 9">Belongs to the short-chain dehydrogenases/reductases (SDR) family. FabI subfamily.</text>
</comment>
<feature type="binding site" evidence="12">
    <location>
        <position position="160"/>
    </location>
    <ligand>
        <name>NAD(+)</name>
        <dbReference type="ChEBI" id="CHEBI:57540"/>
    </ligand>
</feature>
<dbReference type="GO" id="GO:0006633">
    <property type="term" value="P:fatty acid biosynthetic process"/>
    <property type="evidence" value="ECO:0007669"/>
    <property type="project" value="UniProtKB-UniPathway"/>
</dbReference>
<dbReference type="CDD" id="cd05372">
    <property type="entry name" value="ENR_SDR"/>
    <property type="match status" value="1"/>
</dbReference>
<evidence type="ECO:0000256" key="3">
    <source>
        <dbReference type="ARBA" id="ARBA00022516"/>
    </source>
</evidence>
<evidence type="ECO:0000256" key="8">
    <source>
        <dbReference type="ARBA" id="ARBA00048572"/>
    </source>
</evidence>
<dbReference type="EMBL" id="JABBKX010000004">
    <property type="protein sequence ID" value="NMJ42380.1"/>
    <property type="molecule type" value="Genomic_DNA"/>
</dbReference>
<feature type="active site" description="Proton acceptor" evidence="10">
    <location>
        <position position="143"/>
    </location>
</feature>
<evidence type="ECO:0000256" key="5">
    <source>
        <dbReference type="ARBA" id="ARBA00023002"/>
    </source>
</evidence>
<evidence type="ECO:0000313" key="13">
    <source>
        <dbReference type="EMBL" id="NMJ42380.1"/>
    </source>
</evidence>
<evidence type="ECO:0000256" key="1">
    <source>
        <dbReference type="ARBA" id="ARBA00005194"/>
    </source>
</evidence>
<dbReference type="EC" id="1.3.1.9" evidence="9"/>
<keyword evidence="14" id="KW-1185">Reference proteome</keyword>
<dbReference type="PANTHER" id="PTHR43159:SF2">
    <property type="entry name" value="ENOYL-[ACYL-CARRIER-PROTEIN] REDUCTASE [NADH], CHLOROPLASTIC"/>
    <property type="match status" value="1"/>
</dbReference>
<feature type="binding site" evidence="12">
    <location>
        <begin position="62"/>
        <end position="63"/>
    </location>
    <ligand>
        <name>NAD(+)</name>
        <dbReference type="ChEBI" id="CHEBI:57540"/>
    </ligand>
</feature>
<dbReference type="GO" id="GO:0004318">
    <property type="term" value="F:enoyl-[acyl-carrier-protein] reductase (NADH) activity"/>
    <property type="evidence" value="ECO:0007669"/>
    <property type="project" value="UniProtKB-EC"/>
</dbReference>
<dbReference type="InterPro" id="IPR014358">
    <property type="entry name" value="Enoyl-ACP_Rdtase_NADH"/>
</dbReference>
<dbReference type="Pfam" id="PF13561">
    <property type="entry name" value="adh_short_C2"/>
    <property type="match status" value="1"/>
</dbReference>
<keyword evidence="6" id="KW-0443">Lipid metabolism</keyword>
<evidence type="ECO:0000256" key="10">
    <source>
        <dbReference type="PIRSR" id="PIRSR000094-1"/>
    </source>
</evidence>
<keyword evidence="3 9" id="KW-0444">Lipid biosynthesis</keyword>
<dbReference type="RefSeq" id="WP_170054758.1">
    <property type="nucleotide sequence ID" value="NZ_JABBKX010000004.1"/>
</dbReference>
<feature type="binding site" evidence="12">
    <location>
        <begin position="17"/>
        <end position="18"/>
    </location>
    <ligand>
        <name>NAD(+)</name>
        <dbReference type="ChEBI" id="CHEBI:57540"/>
    </ligand>
</feature>
<comment type="caution">
    <text evidence="13">The sequence shown here is derived from an EMBL/GenBank/DDBJ whole genome shotgun (WGS) entry which is preliminary data.</text>
</comment>
<evidence type="ECO:0000256" key="11">
    <source>
        <dbReference type="PIRSR" id="PIRSR000094-2"/>
    </source>
</evidence>
<dbReference type="AlphaFoldDB" id="A0A848EG15"/>
<dbReference type="Proteomes" id="UP000548582">
    <property type="component" value="Unassembled WGS sequence"/>
</dbReference>
<accession>A0A848EG15</accession>
<evidence type="ECO:0000256" key="9">
    <source>
        <dbReference type="PIRNR" id="PIRNR000094"/>
    </source>
</evidence>
<keyword evidence="5 9" id="KW-0560">Oxidoreductase</keyword>
<feature type="binding site" evidence="11">
    <location>
        <position position="93"/>
    </location>
    <ligand>
        <name>substrate</name>
    </ligand>
</feature>
<keyword evidence="4" id="KW-0276">Fatty acid metabolism</keyword>
<evidence type="ECO:0000313" key="14">
    <source>
        <dbReference type="Proteomes" id="UP000548582"/>
    </source>
</evidence>
<protein>
    <recommendedName>
        <fullName evidence="9">Enoyl-[acyl-carrier-protein] reductase [NADH]</fullName>
        <ecNumber evidence="9">1.3.1.9</ecNumber>
    </recommendedName>
</protein>
<feature type="binding site" evidence="12">
    <location>
        <position position="11"/>
    </location>
    <ligand>
        <name>NAD(+)</name>
        <dbReference type="ChEBI" id="CHEBI:57540"/>
    </ligand>
</feature>
<evidence type="ECO:0000256" key="6">
    <source>
        <dbReference type="ARBA" id="ARBA00023098"/>
    </source>
</evidence>
<keyword evidence="7 9" id="KW-0275">Fatty acid biosynthesis</keyword>
<proteinExistence type="inferred from homology"/>
<dbReference type="UniPathway" id="UPA00094"/>
<feature type="active site" description="Proton acceptor" evidence="10">
    <location>
        <position position="153"/>
    </location>
</feature>
<dbReference type="PRINTS" id="PR00081">
    <property type="entry name" value="GDHRDH"/>
</dbReference>
<feature type="binding site" evidence="12">
    <location>
        <position position="90"/>
    </location>
    <ligand>
        <name>NAD(+)</name>
        <dbReference type="ChEBI" id="CHEBI:57540"/>
    </ligand>
</feature>
<reference evidence="13 14" key="1">
    <citation type="submission" date="2020-03" db="EMBL/GenBank/DDBJ databases">
        <authorList>
            <person name="Sun Q."/>
        </authorList>
    </citation>
    <scope>NUCLEOTIDE SEQUENCE [LARGE SCALE GENOMIC DNA]</scope>
    <source>
        <strain evidence="13 14">JC162</strain>
    </source>
</reference>
<evidence type="ECO:0000256" key="2">
    <source>
        <dbReference type="ARBA" id="ARBA00009233"/>
    </source>
</evidence>
<evidence type="ECO:0000256" key="4">
    <source>
        <dbReference type="ARBA" id="ARBA00022832"/>
    </source>
</evidence>
<dbReference type="NCBIfam" id="NF005717">
    <property type="entry name" value="PRK07533.1"/>
    <property type="match status" value="1"/>
</dbReference>
<evidence type="ECO:0000256" key="12">
    <source>
        <dbReference type="PIRSR" id="PIRSR000094-3"/>
    </source>
</evidence>
<name>A0A848EG15_9PROT</name>
<evidence type="ECO:0000256" key="7">
    <source>
        <dbReference type="ARBA" id="ARBA00023160"/>
    </source>
</evidence>